<dbReference type="SUPFAM" id="SSF52200">
    <property type="entry name" value="Toll/Interleukin receptor TIR domain"/>
    <property type="match status" value="1"/>
</dbReference>
<organism evidence="2 3">
    <name type="scientific">Pseudomonas monteilii SB3101</name>
    <dbReference type="NCBI Taxonomy" id="1435058"/>
    <lineage>
        <taxon>Bacteria</taxon>
        <taxon>Pseudomonadati</taxon>
        <taxon>Pseudomonadota</taxon>
        <taxon>Gammaproteobacteria</taxon>
        <taxon>Pseudomonadales</taxon>
        <taxon>Pseudomonadaceae</taxon>
        <taxon>Pseudomonas</taxon>
    </lineage>
</organism>
<name>V9UWZ9_9PSED</name>
<feature type="domain" description="TIR" evidence="1">
    <location>
        <begin position="2"/>
        <end position="115"/>
    </location>
</feature>
<reference evidence="2 3" key="1">
    <citation type="submission" date="2013-12" db="EMBL/GenBank/DDBJ databases">
        <title>Complete Genomes of Pseudomonas monteilii SB3078 and SB3101, two Benzene, Toluene and Ethylbenzene Degrading Bacteria used for Bioaugmentation.</title>
        <authorList>
            <person name="Dueholm M.S."/>
            <person name="Albertsen M."/>
            <person name="D'Imperio S."/>
            <person name="Tale V.P."/>
            <person name="Lewis D."/>
            <person name="Nilsen P.H."/>
            <person name="Nielsen J.L."/>
        </authorList>
    </citation>
    <scope>NUCLEOTIDE SEQUENCE [LARGE SCALE GENOMIC DNA]</scope>
    <source>
        <strain evidence="2 3">SB3101</strain>
    </source>
</reference>
<dbReference type="InterPro" id="IPR035897">
    <property type="entry name" value="Toll_tir_struct_dom_sf"/>
</dbReference>
<gene>
    <name evidence="2" type="ORF">X970_01610</name>
</gene>
<protein>
    <submittedName>
        <fullName evidence="2">Toll-Interleukin receptor</fullName>
    </submittedName>
</protein>
<evidence type="ECO:0000259" key="1">
    <source>
        <dbReference type="Pfam" id="PF13676"/>
    </source>
</evidence>
<keyword evidence="2" id="KW-0675">Receptor</keyword>
<dbReference type="AlphaFoldDB" id="V9UWZ9"/>
<dbReference type="Proteomes" id="UP000018660">
    <property type="component" value="Chromosome"/>
</dbReference>
<dbReference type="KEGG" id="pmot:X970_01610"/>
<sequence>MFLSHSHKDHTLALGFAQLLQDAGCRVYIDWLDGEMPERPNKETAARIQLKIKENDYFVYLATENSSKSRWCPWEIGYADGVKITDRIVIAPTRDRSATYGQEYLGLYRHIDLASDGQLAVFDPNMSNGRYAKTIW</sequence>
<dbReference type="EMBL" id="CP006979">
    <property type="protein sequence ID" value="AHC86145.1"/>
    <property type="molecule type" value="Genomic_DNA"/>
</dbReference>
<accession>V9UWZ9</accession>
<dbReference type="InterPro" id="IPR000157">
    <property type="entry name" value="TIR_dom"/>
</dbReference>
<dbReference type="GO" id="GO:0007165">
    <property type="term" value="P:signal transduction"/>
    <property type="evidence" value="ECO:0007669"/>
    <property type="project" value="InterPro"/>
</dbReference>
<proteinExistence type="predicted"/>
<dbReference type="HOGENOM" id="CLU_115440_1_0_6"/>
<evidence type="ECO:0000313" key="2">
    <source>
        <dbReference type="EMBL" id="AHC86145.1"/>
    </source>
</evidence>
<evidence type="ECO:0000313" key="3">
    <source>
        <dbReference type="Proteomes" id="UP000018660"/>
    </source>
</evidence>
<dbReference type="Gene3D" id="3.40.50.10140">
    <property type="entry name" value="Toll/interleukin-1 receptor homology (TIR) domain"/>
    <property type="match status" value="1"/>
</dbReference>
<dbReference type="Pfam" id="PF13676">
    <property type="entry name" value="TIR_2"/>
    <property type="match status" value="1"/>
</dbReference>